<dbReference type="NCBIfam" id="NF040487">
    <property type="entry name" value="T3SS_CigR_fam"/>
    <property type="match status" value="1"/>
</dbReference>
<organism evidence="2 3">
    <name type="scientific">Elongatibacter sediminis</name>
    <dbReference type="NCBI Taxonomy" id="3119006"/>
    <lineage>
        <taxon>Bacteria</taxon>
        <taxon>Pseudomonadati</taxon>
        <taxon>Pseudomonadota</taxon>
        <taxon>Gammaproteobacteria</taxon>
        <taxon>Chromatiales</taxon>
        <taxon>Wenzhouxiangellaceae</taxon>
        <taxon>Elongatibacter</taxon>
    </lineage>
</organism>
<accession>A0AAW9RKP8</accession>
<feature type="signal peptide" evidence="1">
    <location>
        <begin position="1"/>
        <end position="24"/>
    </location>
</feature>
<reference evidence="2 3" key="1">
    <citation type="submission" date="2024-02" db="EMBL/GenBank/DDBJ databases">
        <title>A novel Wenzhouxiangellaceae bacterium, isolated from coastal sediments.</title>
        <authorList>
            <person name="Du Z.-J."/>
            <person name="Ye Y.-Q."/>
            <person name="Zhang X.-Y."/>
        </authorList>
    </citation>
    <scope>NUCLEOTIDE SEQUENCE [LARGE SCALE GENOMIC DNA]</scope>
    <source>
        <strain evidence="2 3">CH-27</strain>
    </source>
</reference>
<keyword evidence="3" id="KW-1185">Reference proteome</keyword>
<dbReference type="RefSeq" id="WP_354695977.1">
    <property type="nucleotide sequence ID" value="NZ_JAZHOG010000009.1"/>
</dbReference>
<evidence type="ECO:0000313" key="2">
    <source>
        <dbReference type="EMBL" id="MEJ8568653.1"/>
    </source>
</evidence>
<proteinExistence type="predicted"/>
<sequence>MIGSHTLSTAVVVTALALFSTSLAAEPPAGKGRKPAETDAHAFVSISAGITLGDARQLAEAHGLTGAKPLPPGIRKNLARGKPLPPGIARTRVPDAFVAELPRHEGYEWRRSGIDLVLVAHGSLVISDILEGVFD</sequence>
<evidence type="ECO:0000313" key="3">
    <source>
        <dbReference type="Proteomes" id="UP001359886"/>
    </source>
</evidence>
<dbReference type="Proteomes" id="UP001359886">
    <property type="component" value="Unassembled WGS sequence"/>
</dbReference>
<feature type="chain" id="PRO_5043611858" evidence="1">
    <location>
        <begin position="25"/>
        <end position="135"/>
    </location>
</feature>
<evidence type="ECO:0000256" key="1">
    <source>
        <dbReference type="SAM" id="SignalP"/>
    </source>
</evidence>
<gene>
    <name evidence="2" type="ORF">V3330_13555</name>
</gene>
<protein>
    <submittedName>
        <fullName evidence="2">Anti-virulence regulator CigR family protein</fullName>
    </submittedName>
</protein>
<name>A0AAW9RKP8_9GAMM</name>
<keyword evidence="1" id="KW-0732">Signal</keyword>
<dbReference type="Gene3D" id="3.10.450.160">
    <property type="entry name" value="inner membrane protein cigr"/>
    <property type="match status" value="1"/>
</dbReference>
<dbReference type="AlphaFoldDB" id="A0AAW9RKP8"/>
<comment type="caution">
    <text evidence="2">The sequence shown here is derived from an EMBL/GenBank/DDBJ whole genome shotgun (WGS) entry which is preliminary data.</text>
</comment>
<dbReference type="EMBL" id="JAZHOG010000009">
    <property type="protein sequence ID" value="MEJ8568653.1"/>
    <property type="molecule type" value="Genomic_DNA"/>
</dbReference>